<gene>
    <name evidence="1" type="ORF">NUM_56950</name>
</gene>
<dbReference type="EMBL" id="BOPO01000117">
    <property type="protein sequence ID" value="GIL30441.1"/>
    <property type="molecule type" value="Genomic_DNA"/>
</dbReference>
<dbReference type="Proteomes" id="UP000614996">
    <property type="component" value="Unassembled WGS sequence"/>
</dbReference>
<evidence type="ECO:0000313" key="2">
    <source>
        <dbReference type="Proteomes" id="UP000614996"/>
    </source>
</evidence>
<dbReference type="AlphaFoldDB" id="A0A8J4ENB6"/>
<protein>
    <submittedName>
        <fullName evidence="1">Plasmid replication initiator protein</fullName>
    </submittedName>
</protein>
<keyword evidence="2" id="KW-1185">Reference proteome</keyword>
<proteinExistence type="predicted"/>
<comment type="caution">
    <text evidence="1">The sequence shown here is derived from an EMBL/GenBank/DDBJ whole genome shotgun (WGS) entry which is preliminary data.</text>
</comment>
<sequence>MVASTGTLAPGAATVAPGTGVSAELTHAFTVSRSLDDALGAGSRGSATRTAIERAASSDVFDWLAHVRSAAGCSNPIRLAGSIDRIDAATGALLGTTSTQDMPDGVIYKSCGNRRETVCPHCAEIYRRDAFQLIRAGVIGGNGIDTHVSHRPAVFVTFTAPSFGLVHGPRHTATGQPAPCRPRRTPDLCPHGVDLRCSRIHAKGEHINGTPLCLDCYDHDGQVVWNHTAGELWRRTIGVALRRYFDRLTRRLGTIAVKPNCCKVAEYQARGVIHYHAVFRLDGIDPDTGDTIDPPAELDVIDLTDAITYAVAGTSFTTEAHPDQPDGWRIGWGKQLDIRPIQLRGDAEITDRLVAGYLAKYLTKSTEATGHVSRRLNSDTIDLYANDEGTHTERLVWAAWWLGRVPEWRKLRRWAHMLGSGGHPLTQSRGYSVTFRILRNKRVIWRRTVDTEPATNTDGETTLIVGNLTYVGTGWHTLGDAKLANTSAALARSRQHAGREDLIHEMHNGG</sequence>
<name>A0A8J4ENB6_9ACTN</name>
<reference evidence="2" key="1">
    <citation type="journal article" date="2021" name="Int. J. Syst. Evol. Microbiol.">
        <title>Actinocatenispora comari sp. nov., an endophytic actinomycete isolated from aerial parts of Comarum salesowianum.</title>
        <authorList>
            <person name="Oyunbileg N."/>
            <person name="Iizaka Y."/>
            <person name="Hamada M."/>
            <person name="Davaapurev B.O."/>
            <person name="Fukumoto A."/>
            <person name="Tsetseg B."/>
            <person name="Kato F."/>
            <person name="Tamura T."/>
            <person name="Batkhuu J."/>
            <person name="Anzai Y."/>
        </authorList>
    </citation>
    <scope>NUCLEOTIDE SEQUENCE [LARGE SCALE GENOMIC DNA]</scope>
    <source>
        <strain evidence="2">NUM-2625</strain>
    </source>
</reference>
<evidence type="ECO:0000313" key="1">
    <source>
        <dbReference type="EMBL" id="GIL30441.1"/>
    </source>
</evidence>
<accession>A0A8J4ENB6</accession>
<organism evidence="1 2">
    <name type="scientific">Actinocatenispora comari</name>
    <dbReference type="NCBI Taxonomy" id="2807577"/>
    <lineage>
        <taxon>Bacteria</taxon>
        <taxon>Bacillati</taxon>
        <taxon>Actinomycetota</taxon>
        <taxon>Actinomycetes</taxon>
        <taxon>Micromonosporales</taxon>
        <taxon>Micromonosporaceae</taxon>
        <taxon>Actinocatenispora</taxon>
    </lineage>
</organism>
<dbReference type="InterPro" id="IPR046828">
    <property type="entry name" value="RepSA"/>
</dbReference>
<dbReference type="Pfam" id="PF20199">
    <property type="entry name" value="RepSA"/>
    <property type="match status" value="1"/>
</dbReference>